<dbReference type="InterPro" id="IPR029246">
    <property type="entry name" value="TALPID3"/>
</dbReference>
<feature type="compositionally biased region" description="Low complexity" evidence="2">
    <location>
        <begin position="1120"/>
        <end position="1134"/>
    </location>
</feature>
<dbReference type="GO" id="GO:0007224">
    <property type="term" value="P:smoothened signaling pathway"/>
    <property type="evidence" value="ECO:0007669"/>
    <property type="project" value="InterPro"/>
</dbReference>
<dbReference type="EMBL" id="VWZA01001578">
    <property type="protein sequence ID" value="NXF51511.1"/>
    <property type="molecule type" value="Genomic_DNA"/>
</dbReference>
<feature type="compositionally biased region" description="Low complexity" evidence="2">
    <location>
        <begin position="1225"/>
        <end position="1239"/>
    </location>
</feature>
<dbReference type="OrthoDB" id="10057439at2759"/>
<comment type="caution">
    <text evidence="3">The sequence shown here is derived from an EMBL/GenBank/DDBJ whole genome shotgun (WGS) entry which is preliminary data.</text>
</comment>
<evidence type="ECO:0000313" key="4">
    <source>
        <dbReference type="Proteomes" id="UP000569728"/>
    </source>
</evidence>
<evidence type="ECO:0000256" key="1">
    <source>
        <dbReference type="SAM" id="Coils"/>
    </source>
</evidence>
<feature type="compositionally biased region" description="Basic and acidic residues" evidence="2">
    <location>
        <begin position="1159"/>
        <end position="1176"/>
    </location>
</feature>
<feature type="coiled-coil region" evidence="1">
    <location>
        <begin position="485"/>
        <end position="512"/>
    </location>
</feature>
<feature type="non-terminal residue" evidence="3">
    <location>
        <position position="1"/>
    </location>
</feature>
<evidence type="ECO:0000313" key="3">
    <source>
        <dbReference type="EMBL" id="NXF51511.1"/>
    </source>
</evidence>
<proteinExistence type="predicted"/>
<name>A0A7K8UAZ8_OCEOC</name>
<feature type="region of interest" description="Disordered" evidence="2">
    <location>
        <begin position="1059"/>
        <end position="1085"/>
    </location>
</feature>
<feature type="region of interest" description="Disordered" evidence="2">
    <location>
        <begin position="701"/>
        <end position="720"/>
    </location>
</feature>
<accession>A0A7K8UAZ8</accession>
<dbReference type="Proteomes" id="UP000569728">
    <property type="component" value="Unassembled WGS sequence"/>
</dbReference>
<dbReference type="GO" id="GO:0036064">
    <property type="term" value="C:ciliary basal body"/>
    <property type="evidence" value="ECO:0007669"/>
    <property type="project" value="TreeGrafter"/>
</dbReference>
<feature type="region of interest" description="Disordered" evidence="2">
    <location>
        <begin position="1463"/>
        <end position="1518"/>
    </location>
</feature>
<dbReference type="GO" id="GO:0005814">
    <property type="term" value="C:centriole"/>
    <property type="evidence" value="ECO:0007669"/>
    <property type="project" value="TreeGrafter"/>
</dbReference>
<dbReference type="PANTHER" id="PTHR15721:SF2">
    <property type="entry name" value="PROTEIN TALPID3"/>
    <property type="match status" value="1"/>
</dbReference>
<keyword evidence="4" id="KW-1185">Reference proteome</keyword>
<reference evidence="3 4" key="1">
    <citation type="submission" date="2019-09" db="EMBL/GenBank/DDBJ databases">
        <title>Bird 10,000 Genomes (B10K) Project - Family phase.</title>
        <authorList>
            <person name="Zhang G."/>
        </authorList>
    </citation>
    <scope>NUCLEOTIDE SEQUENCE [LARGE SCALE GENOMIC DNA]</scope>
    <source>
        <strain evidence="3">B10K-CU-031-11</strain>
        <tissue evidence="3">Muscle</tissue>
    </source>
</reference>
<feature type="region of interest" description="Disordered" evidence="2">
    <location>
        <begin position="587"/>
        <end position="645"/>
    </location>
</feature>
<protein>
    <submittedName>
        <fullName evidence="3">TALD3 protein</fullName>
    </submittedName>
</protein>
<feature type="compositionally biased region" description="Polar residues" evidence="2">
    <location>
        <begin position="705"/>
        <end position="716"/>
    </location>
</feature>
<gene>
    <name evidence="3" type="primary">Talpid3</name>
    <name evidence="3" type="ORF">OCEOCE_R05253</name>
</gene>
<feature type="region of interest" description="Disordered" evidence="2">
    <location>
        <begin position="1120"/>
        <end position="1176"/>
    </location>
</feature>
<sequence length="1518" mass="166354">MEAESISSLSQDSLASLTAGDVLVHSTGVHREKPIESVTGAGGRMKKVTIAVKKLREAVSPCQAADPGDGAPCLPPALSANRAPCRGVTHGSPRSAAPGVLSTKGRPERLCSVENSTEPMFLSQMDYPRESTVQEDPSLLLEDSRRPKDDVFISQYATGQKEALRAVLKQKTQNTPVLKEVKVQLLGNASTEKKENVGQDSRSTHREVDSATTIAAATAAAIATTAPLLKVQNELEAKVNSVSALLHKLQETDRQLQHVAEQRTNTKTQHEKPHCHERVSELEKQMNVFMVQRIQHLEKLQEQQMNIQSHLISSAVNMGGLQQIHVPSSSLMTKQPEKPEQRLLTNEVSLCERGLFPTSAPPAQGEGRLLDHILNSQEMPLRQTEFSEKATLNSNKKGWHSERDRHTALRTDSFPAFESSFQNCSSIEKTVKKADDLLQDLGQIRREMHDMLQSKKPTVASDLPEHHQLKKPSILQNVKVPKSILRDAERILRGVQNNKKVLEENLEAVIRAKDGDAMYTFINALTTNRDVLEEIRIRKTVDEWIKAISVEIQAEMARNDLEQVKYDQKVPWIKRAQNIKAMKTNKEIKGKTQKIQGCSTKKPLSAAKPLQKQAEDNTSKQRFRTYFSSESLQRKEKRASGPVNGSAMVQNEDYLCQVYGKPIYQGHRSTLKKAPYLRFNSPSPKSKLQRPKVIECVRGTKVKSARTQTSHTQKVVTSPRKQHPLYALTQENQYLFSPSRDVPAVCGPLEGHLIPMAIPLGQTQISDISLQRAGVVIGKPHPVILTTSLPQVPPKPPVEIKKPNTAVIEMRSEKKDPPQLSVQVLPNVDIDSISSDSVSVNHVLPGSEPALPPVDAVIKTPEDTQSEEEDTKFPGTNFIDVTDVMQDQEEEGGEIPEFFEPLLELNGQFKVASPKYNGPLFPPVASVPQQSSDVLDELIQRRETIENRLINWVEQEIMAKIISGMYPVQKETVPSVSTSGSEDSETVTSDIVEVAGGGGFQLFINAGVPVDSEMISHFVNEALSETIATVLGNKQAQEAVPVTNVLPSKIMMVRESLVPTPLPTPQATPPQTPPSEKELPPVKTPESSLSLIEMSGDVCEHEKIKETGIEIPAATSRVGTPVVTPVNTPPRTTTPSPPASEGVSEAAKMESPKPPNPWHDAELPLEEEKPSPLTEEPFRPKAVEMSVANDEEPEVLILPSQRSSARPFESLPCNPQIPSPVPTVSSGQSTQESSLTLTETETETADRPISEGEVLFSYGQMLPAGAEAGLSLPNLAESLTSTLQDANEMDCDPPSEGQVVRRPDKSYHRDPVLTLLAKLNQAPVAAQEGMYHLEDSDDSVGELSEGQRPRLTRAAERILMGHSVYMDHPTARASENRPHQGFRSPSPGQLAQIGAEILGDADTSCGPMLMAELELQPVSDPVLQAAQSSCRVTSLSEDLSQEESRGAAQVETVRPRVIHVRRKSEEMQQEGADAAPHLNSHVSAAKVSVKLPSMNVDNQTQSMSGIHGDSDSSGTDTF</sequence>
<dbReference type="Pfam" id="PF15324">
    <property type="entry name" value="TALPID3"/>
    <property type="match status" value="2"/>
</dbReference>
<keyword evidence="1" id="KW-0175">Coiled coil</keyword>
<organism evidence="3 4">
    <name type="scientific">Oceanites oceanicus</name>
    <name type="common">Wilson's storm petrel</name>
    <name type="synonym">Procellaria oceanica</name>
    <dbReference type="NCBI Taxonomy" id="79653"/>
    <lineage>
        <taxon>Eukaryota</taxon>
        <taxon>Metazoa</taxon>
        <taxon>Chordata</taxon>
        <taxon>Craniata</taxon>
        <taxon>Vertebrata</taxon>
        <taxon>Euteleostomi</taxon>
        <taxon>Archelosauria</taxon>
        <taxon>Archosauria</taxon>
        <taxon>Dinosauria</taxon>
        <taxon>Saurischia</taxon>
        <taxon>Theropoda</taxon>
        <taxon>Coelurosauria</taxon>
        <taxon>Aves</taxon>
        <taxon>Neognathae</taxon>
        <taxon>Neoaves</taxon>
        <taxon>Aequornithes</taxon>
        <taxon>Procellariiformes</taxon>
        <taxon>Hydrobatidae</taxon>
        <taxon>Oceanites</taxon>
    </lineage>
</organism>
<dbReference type="PANTHER" id="PTHR15721">
    <property type="entry name" value="KIAA0586 PROTEIN"/>
    <property type="match status" value="1"/>
</dbReference>
<feature type="region of interest" description="Disordered" evidence="2">
    <location>
        <begin position="1214"/>
        <end position="1247"/>
    </location>
</feature>
<evidence type="ECO:0000256" key="2">
    <source>
        <dbReference type="SAM" id="MobiDB-lite"/>
    </source>
</evidence>
<feature type="compositionally biased region" description="Polar residues" evidence="2">
    <location>
        <begin position="1495"/>
        <end position="1504"/>
    </location>
</feature>
<feature type="region of interest" description="Disordered" evidence="2">
    <location>
        <begin position="85"/>
        <end position="105"/>
    </location>
</feature>
<feature type="non-terminal residue" evidence="3">
    <location>
        <position position="1518"/>
    </location>
</feature>
<feature type="compositionally biased region" description="Pro residues" evidence="2">
    <location>
        <begin position="1060"/>
        <end position="1073"/>
    </location>
</feature>